<gene>
    <name evidence="3" type="ORF">NK662_20570</name>
</gene>
<dbReference type="GO" id="GO:0043190">
    <property type="term" value="C:ATP-binding cassette (ABC) transporter complex"/>
    <property type="evidence" value="ECO:0007669"/>
    <property type="project" value="InterPro"/>
</dbReference>
<proteinExistence type="predicted"/>
<dbReference type="Gene3D" id="3.40.190.120">
    <property type="entry name" value="Osmoprotection protein (prox), domain 2"/>
    <property type="match status" value="1"/>
</dbReference>
<evidence type="ECO:0000256" key="1">
    <source>
        <dbReference type="SAM" id="SignalP"/>
    </source>
</evidence>
<dbReference type="EMBL" id="JANCLT010000016">
    <property type="protein sequence ID" value="MCP8970918.1"/>
    <property type="molecule type" value="Genomic_DNA"/>
</dbReference>
<dbReference type="AlphaFoldDB" id="A0AA42BUV6"/>
<reference evidence="3" key="1">
    <citation type="submission" date="2022-07" db="EMBL/GenBank/DDBJ databases">
        <authorList>
            <person name="Li W.-J."/>
            <person name="Deng Q.-Q."/>
        </authorList>
    </citation>
    <scope>NUCLEOTIDE SEQUENCE</scope>
    <source>
        <strain evidence="3">SYSU M60031</strain>
    </source>
</reference>
<evidence type="ECO:0000313" key="3">
    <source>
        <dbReference type="EMBL" id="MCP8970918.1"/>
    </source>
</evidence>
<protein>
    <submittedName>
        <fullName evidence="3">Glycine/betaine ABC transporter substrate-binding protein</fullName>
    </submittedName>
</protein>
<comment type="caution">
    <text evidence="3">The sequence shown here is derived from an EMBL/GenBank/DDBJ whole genome shotgun (WGS) entry which is preliminary data.</text>
</comment>
<dbReference type="InterPro" id="IPR007210">
    <property type="entry name" value="ABC_Gly_betaine_transp_sub-bd"/>
</dbReference>
<dbReference type="PROSITE" id="PS51257">
    <property type="entry name" value="PROKAR_LIPOPROTEIN"/>
    <property type="match status" value="1"/>
</dbReference>
<evidence type="ECO:0000259" key="2">
    <source>
        <dbReference type="Pfam" id="PF04069"/>
    </source>
</evidence>
<dbReference type="CDD" id="cd13528">
    <property type="entry name" value="PBP2_osmoprotectants"/>
    <property type="match status" value="1"/>
</dbReference>
<dbReference type="Gene3D" id="3.40.190.10">
    <property type="entry name" value="Periplasmic binding protein-like II"/>
    <property type="match status" value="1"/>
</dbReference>
<dbReference type="GO" id="GO:0022857">
    <property type="term" value="F:transmembrane transporter activity"/>
    <property type="evidence" value="ECO:0007669"/>
    <property type="project" value="InterPro"/>
</dbReference>
<dbReference type="RefSeq" id="WP_254760845.1">
    <property type="nucleotide sequence ID" value="NZ_JANCLT010000016.1"/>
</dbReference>
<name>A0AA42BUV6_9BACI</name>
<feature type="signal peptide" evidence="1">
    <location>
        <begin position="1"/>
        <end position="20"/>
    </location>
</feature>
<dbReference type="Pfam" id="PF04069">
    <property type="entry name" value="OpuAC"/>
    <property type="match status" value="1"/>
</dbReference>
<evidence type="ECO:0000313" key="4">
    <source>
        <dbReference type="Proteomes" id="UP001156102"/>
    </source>
</evidence>
<dbReference type="SUPFAM" id="SSF53850">
    <property type="entry name" value="Periplasmic binding protein-like II"/>
    <property type="match status" value="1"/>
</dbReference>
<sequence>MKKKASVLATAVLGVSLLLGACSSNSTSGTAEKKDDKAKSAVVIGSKDFTENALLGEMYAQVLEANDIPVQRKINLGGTMVAFEAIKNGDIDLYPEYTGTGLLAILKKPVEKDQKKVLQINQEGFKQWGIEWLEPSPLNNTFAFVTTKEVASKHKVDTITDLASSAKDLVLAFPQEFDVRDDGLPGLQKMFKDKGGFKFSKQFQIDASIRFEPIQQKKADVSVVYGTDGQIAGYDLQLIKDDVGFFPVYNVAPIIRSEKLKQYPKAKEALDKLSPLLTDDVMSKLNWKIDGPDKKDYATVAKEFLKEKGLVK</sequence>
<organism evidence="3 4">
    <name type="scientific">Ectobacillus ponti</name>
    <dbReference type="NCBI Taxonomy" id="2961894"/>
    <lineage>
        <taxon>Bacteria</taxon>
        <taxon>Bacillati</taxon>
        <taxon>Bacillota</taxon>
        <taxon>Bacilli</taxon>
        <taxon>Bacillales</taxon>
        <taxon>Bacillaceae</taxon>
        <taxon>Ectobacillus</taxon>
    </lineage>
</organism>
<accession>A0AA42BUV6</accession>
<feature type="chain" id="PRO_5041231479" evidence="1">
    <location>
        <begin position="21"/>
        <end position="312"/>
    </location>
</feature>
<feature type="domain" description="ABC-type glycine betaine transport system substrate-binding" evidence="2">
    <location>
        <begin position="42"/>
        <end position="307"/>
    </location>
</feature>
<keyword evidence="1" id="KW-0732">Signal</keyword>
<keyword evidence="4" id="KW-1185">Reference proteome</keyword>
<dbReference type="Proteomes" id="UP001156102">
    <property type="component" value="Unassembled WGS sequence"/>
</dbReference>